<evidence type="ECO:0000259" key="13">
    <source>
        <dbReference type="PROSITE" id="PS51196"/>
    </source>
</evidence>
<feature type="binding site" evidence="10">
    <location>
        <begin position="101"/>
        <end position="105"/>
    </location>
    <ligand>
        <name>ATP</name>
        <dbReference type="ChEBI" id="CHEBI:30616"/>
    </ligand>
</feature>
<keyword evidence="4 10" id="KW-0547">Nucleotide-binding</keyword>
<dbReference type="PANTHER" id="PTHR30612:SF0">
    <property type="entry name" value="CHLOROPLAST PROTEIN-TRANSPORTING ATPASE"/>
    <property type="match status" value="1"/>
</dbReference>
<gene>
    <name evidence="10 14" type="primary">secA</name>
</gene>
<evidence type="ECO:0000259" key="12">
    <source>
        <dbReference type="PROSITE" id="PS51192"/>
    </source>
</evidence>
<evidence type="ECO:0000256" key="5">
    <source>
        <dbReference type="ARBA" id="ARBA00022840"/>
    </source>
</evidence>
<dbReference type="Pfam" id="PF07516">
    <property type="entry name" value="SecA_SW"/>
    <property type="match status" value="1"/>
</dbReference>
<evidence type="ECO:0000256" key="2">
    <source>
        <dbReference type="ARBA" id="ARBA00007650"/>
    </source>
</evidence>
<dbReference type="PROSITE" id="PS51192">
    <property type="entry name" value="HELICASE_ATP_BIND_1"/>
    <property type="match status" value="1"/>
</dbReference>
<keyword evidence="8 10" id="KW-0811">Translocation</keyword>
<evidence type="ECO:0000256" key="4">
    <source>
        <dbReference type="ARBA" id="ARBA00022741"/>
    </source>
</evidence>
<dbReference type="PROSITE" id="PS01312">
    <property type="entry name" value="SECA"/>
    <property type="match status" value="1"/>
</dbReference>
<dbReference type="Pfam" id="PF21090">
    <property type="entry name" value="P-loop_SecA"/>
    <property type="match status" value="1"/>
</dbReference>
<dbReference type="HAMAP" id="MF_01382">
    <property type="entry name" value="SecA"/>
    <property type="match status" value="1"/>
</dbReference>
<sequence length="893" mass="102353">MLKDILRKTTQSDLYRYENIVKKINDLERVMKPLTNEELRAKTLGFRKSIEDGQSIDNILPEAFGLVREASLRILGLRHYDVQLIGGCILHDSKIAEMKTGEGKTLVAILPAYLNALSGKSVHIVTVNEYLAKRDSLSVGRVLSFLGLSVGLILADMNREERQENYKCDVIYTTNSELGFDYLRDNLVGNPSEKVQNGFEFAIIDEVDSVLIDEARTPLIISRSLETLNNIYLTAKNVAQAFEINTHYEIDKRNRNVYLNESGSKLAEKLLGVSSIYKFEEPWALYILNAIKAKEFYTKDKDYLVMRNQITIVDEFTGRILKGRRWGDGLHQAIEAKEGVTVGSETMTMASITYQNFFLFYKKLSGMTGTALTEAKEFKKIYNLSVDCVPTNKKVNRIDKEDVVYKSLYAKWKAVLYESLSIHEQGRPLLIGTSNVKNSEIVSGLLKEYNIKHSLLNAKPENAANESEIIAQAGRKGSVTIATNMAGRGTDILLGGNPDFLTKGELRYIFRSIVLSLDDMTVPKNELINNLKYKYVISEKNRLDVEELIDKLKSAYTVPEKNRIGVEELIENIDESFQPVDKFEILIQKLYEKTKERYVRECLAEKEEVIQLGGLHIIGTEKHDSRRIDNQLRGRAGRQGDPGSSKFFLSFEDRLIEIFTTGGLKNMIKELDLEDDQPVEGKIVSLSIESAQKRIEDKNYQVRKQLFNYDNVLNLQRKVIYDERDRFLSLTDFKGLILQYLEKLVDDVVAEMERSENQEDKSRGIVLFCKKFICLPYSIDPELLSNLSKEEIKIFLNDQVKISYELKEIELESLRVGLSQSLEYAFLLQSIDQVWKEQLTRMELLKESIGWRAYGQRDPLLEYQKEAYRIFAIQTRKIRHSASHLIMCSTSFA</sequence>
<protein>
    <recommendedName>
        <fullName evidence="10 11">Protein translocase subunit SecA</fullName>
        <ecNumber evidence="10">7.4.2.8</ecNumber>
    </recommendedName>
</protein>
<dbReference type="EMBL" id="MT364382">
    <property type="protein sequence ID" value="QKE31144.1"/>
    <property type="molecule type" value="Genomic_DNA"/>
</dbReference>
<dbReference type="InterPro" id="IPR027417">
    <property type="entry name" value="P-loop_NTPase"/>
</dbReference>
<dbReference type="SUPFAM" id="SSF81886">
    <property type="entry name" value="Helical scaffold and wing domains of SecA"/>
    <property type="match status" value="1"/>
</dbReference>
<dbReference type="Gene3D" id="3.90.1440.10">
    <property type="entry name" value="SecA, preprotein cross-linking domain"/>
    <property type="match status" value="1"/>
</dbReference>
<keyword evidence="3 10" id="KW-0813">Transport</keyword>
<dbReference type="GO" id="GO:0017038">
    <property type="term" value="P:protein import"/>
    <property type="evidence" value="ECO:0007669"/>
    <property type="project" value="InterPro"/>
</dbReference>
<evidence type="ECO:0000256" key="3">
    <source>
        <dbReference type="ARBA" id="ARBA00022448"/>
    </source>
</evidence>
<dbReference type="SUPFAM" id="SSF81767">
    <property type="entry name" value="Pre-protein crosslinking domain of SecA"/>
    <property type="match status" value="1"/>
</dbReference>
<feature type="domain" description="SecA family profile" evidence="13">
    <location>
        <begin position="1"/>
        <end position="680"/>
    </location>
</feature>
<dbReference type="GO" id="GO:0005886">
    <property type="term" value="C:plasma membrane"/>
    <property type="evidence" value="ECO:0007669"/>
    <property type="project" value="UniProtKB-SubCell"/>
</dbReference>
<evidence type="ECO:0000256" key="9">
    <source>
        <dbReference type="ARBA" id="ARBA00023136"/>
    </source>
</evidence>
<keyword evidence="10" id="KW-1003">Cell membrane</keyword>
<keyword evidence="14" id="KW-0934">Plastid</keyword>
<feature type="binding site" evidence="10">
    <location>
        <position position="83"/>
    </location>
    <ligand>
        <name>ATP</name>
        <dbReference type="ChEBI" id="CHEBI:30616"/>
    </ligand>
</feature>
<dbReference type="Pfam" id="PF01043">
    <property type="entry name" value="SecA_PP_bind"/>
    <property type="match status" value="1"/>
</dbReference>
<comment type="function">
    <text evidence="10">Part of the Sec protein translocase complex. Interacts with the SecYEG preprotein conducting channel. Has a central role in coupling the hydrolysis of ATP to the transfer of proteins into and across the cell membrane, serving as an ATP-driven molecular motor driving the stepwise translocation of polypeptide chains across the membrane.</text>
</comment>
<dbReference type="NCBIfam" id="TIGR00963">
    <property type="entry name" value="secA"/>
    <property type="match status" value="1"/>
</dbReference>
<evidence type="ECO:0000256" key="11">
    <source>
        <dbReference type="RuleBase" id="RU003874"/>
    </source>
</evidence>
<dbReference type="InterPro" id="IPR044722">
    <property type="entry name" value="SecA_SF2_C"/>
</dbReference>
<evidence type="ECO:0000256" key="8">
    <source>
        <dbReference type="ARBA" id="ARBA00023010"/>
    </source>
</evidence>
<dbReference type="EC" id="7.4.2.8" evidence="10"/>
<name>A0A7D3Q569_9EUKA</name>
<dbReference type="CDD" id="cd18803">
    <property type="entry name" value="SF2_C_secA"/>
    <property type="match status" value="1"/>
</dbReference>
<dbReference type="RefSeq" id="YP_009863813.1">
    <property type="nucleotide sequence ID" value="NC_049013.1"/>
</dbReference>
<dbReference type="GO" id="GO:0006605">
    <property type="term" value="P:protein targeting"/>
    <property type="evidence" value="ECO:0007669"/>
    <property type="project" value="UniProtKB-UniRule"/>
</dbReference>
<proteinExistence type="inferred from homology"/>
<dbReference type="SUPFAM" id="SSF52540">
    <property type="entry name" value="P-loop containing nucleoside triphosphate hydrolases"/>
    <property type="match status" value="2"/>
</dbReference>
<dbReference type="PRINTS" id="PR00906">
    <property type="entry name" value="SECA"/>
</dbReference>
<dbReference type="InterPro" id="IPR000185">
    <property type="entry name" value="SecA"/>
</dbReference>
<dbReference type="Pfam" id="PF07517">
    <property type="entry name" value="SecA_DEAD"/>
    <property type="match status" value="1"/>
</dbReference>
<dbReference type="PANTHER" id="PTHR30612">
    <property type="entry name" value="SECA INNER MEMBRANE COMPONENT OF SEC PROTEIN SECRETION SYSTEM"/>
    <property type="match status" value="1"/>
</dbReference>
<organism evidence="14">
    <name type="scientific">Pavlova sp. NIVA-4/92</name>
    <dbReference type="NCBI Taxonomy" id="2686093"/>
    <lineage>
        <taxon>Eukaryota</taxon>
        <taxon>Haptista</taxon>
        <taxon>Haptophyta</taxon>
        <taxon>Pavlovophyceae</taxon>
        <taxon>Pavlovales</taxon>
        <taxon>Pavlovaceae</taxon>
        <taxon>Pavlova</taxon>
    </lineage>
</organism>
<dbReference type="CDD" id="cd17928">
    <property type="entry name" value="DEXDc_SecA"/>
    <property type="match status" value="1"/>
</dbReference>
<comment type="similarity">
    <text evidence="2 10 11">Belongs to the SecA family.</text>
</comment>
<dbReference type="GO" id="GO:0005524">
    <property type="term" value="F:ATP binding"/>
    <property type="evidence" value="ECO:0007669"/>
    <property type="project" value="UniProtKB-UniRule"/>
</dbReference>
<feature type="binding site" evidence="10">
    <location>
        <position position="491"/>
    </location>
    <ligand>
        <name>ATP</name>
        <dbReference type="ChEBI" id="CHEBI:30616"/>
    </ligand>
</feature>
<dbReference type="GO" id="GO:0008564">
    <property type="term" value="F:protein-exporting ATPase activity"/>
    <property type="evidence" value="ECO:0007669"/>
    <property type="project" value="UniProtKB-EC"/>
</dbReference>
<feature type="domain" description="Helicase ATP-binding" evidence="12">
    <location>
        <begin position="85"/>
        <end position="235"/>
    </location>
</feature>
<keyword evidence="7 10" id="KW-1278">Translocase</keyword>
<geneLocation type="plastid" evidence="14"/>
<dbReference type="InterPro" id="IPR011116">
    <property type="entry name" value="SecA_Wing/Scaffold"/>
</dbReference>
<dbReference type="Gene3D" id="1.10.3060.10">
    <property type="entry name" value="Helical scaffold and wing domains of SecA"/>
    <property type="match status" value="1"/>
</dbReference>
<reference evidence="14" key="1">
    <citation type="submission" date="2020-04" db="EMBL/GenBank/DDBJ databases">
        <authorList>
            <person name="Hulatt C.J."/>
            <person name="Posewitz M.C."/>
        </authorList>
    </citation>
    <scope>NUCLEOTIDE SEQUENCE</scope>
    <source>
        <strain evidence="14">NIVA-4/92</strain>
    </source>
</reference>
<keyword evidence="9 10" id="KW-0472">Membrane</keyword>
<keyword evidence="10" id="KW-0963">Cytoplasm</keyword>
<dbReference type="GO" id="GO:0005737">
    <property type="term" value="C:cytoplasm"/>
    <property type="evidence" value="ECO:0007669"/>
    <property type="project" value="UniProtKB-SubCell"/>
</dbReference>
<comment type="subunit">
    <text evidence="10">Monomer and homodimer. Part of the essential Sec protein translocation apparatus which comprises SecA, SecYEG and auxiliary proteins SecDF. Other proteins may also be involved.</text>
</comment>
<dbReference type="NCBIfam" id="NF009538">
    <property type="entry name" value="PRK12904.1"/>
    <property type="match status" value="1"/>
</dbReference>
<dbReference type="InterPro" id="IPR014018">
    <property type="entry name" value="SecA_motor_DEAD"/>
</dbReference>
<comment type="catalytic activity">
    <reaction evidence="10">
        <text>ATP + H2O + cellular proteinSide 1 = ADP + phosphate + cellular proteinSide 2.</text>
        <dbReference type="EC" id="7.4.2.8"/>
    </reaction>
</comment>
<dbReference type="InterPro" id="IPR014001">
    <property type="entry name" value="Helicase_ATP-bd"/>
</dbReference>
<dbReference type="SMART" id="SM00958">
    <property type="entry name" value="SecA_PP_bind"/>
    <property type="match status" value="1"/>
</dbReference>
<evidence type="ECO:0000256" key="7">
    <source>
        <dbReference type="ARBA" id="ARBA00022967"/>
    </source>
</evidence>
<evidence type="ECO:0000256" key="6">
    <source>
        <dbReference type="ARBA" id="ARBA00022927"/>
    </source>
</evidence>
<dbReference type="GeneID" id="55752492"/>
<evidence type="ECO:0000256" key="10">
    <source>
        <dbReference type="HAMAP-Rule" id="MF_01382"/>
    </source>
</evidence>
<comment type="subcellular location">
    <subcellularLocation>
        <location evidence="10">Cell membrane</location>
        <topology evidence="10">Peripheral membrane protein</topology>
        <orientation evidence="10">Cytoplasmic side</orientation>
    </subcellularLocation>
    <subcellularLocation>
        <location evidence="10">Cytoplasm</location>
    </subcellularLocation>
    <subcellularLocation>
        <location evidence="1">Membrane</location>
        <topology evidence="1">Peripheral membrane protein</topology>
    </subcellularLocation>
    <text evidence="10">Distribution is 50-50.</text>
</comment>
<dbReference type="PROSITE" id="PS51196">
    <property type="entry name" value="SECA_MOTOR_DEAD"/>
    <property type="match status" value="1"/>
</dbReference>
<dbReference type="InterPro" id="IPR036670">
    <property type="entry name" value="SecA_X-link_sf"/>
</dbReference>
<dbReference type="InterPro" id="IPR011115">
    <property type="entry name" value="SecA_DEAD"/>
</dbReference>
<dbReference type="GO" id="GO:0065002">
    <property type="term" value="P:intracellular protein transmembrane transport"/>
    <property type="evidence" value="ECO:0007669"/>
    <property type="project" value="UniProtKB-UniRule"/>
</dbReference>
<dbReference type="FunFam" id="3.90.1440.10:FF:000003">
    <property type="entry name" value="Preprotein translocase SecA subunit"/>
    <property type="match status" value="1"/>
</dbReference>
<dbReference type="SMART" id="SM00957">
    <property type="entry name" value="SecA_DEAD"/>
    <property type="match status" value="1"/>
</dbReference>
<dbReference type="InterPro" id="IPR020937">
    <property type="entry name" value="SecA_CS"/>
</dbReference>
<keyword evidence="5 10" id="KW-0067">ATP-binding</keyword>
<dbReference type="InterPro" id="IPR036266">
    <property type="entry name" value="SecA_Wing/Scaffold_sf"/>
</dbReference>
<accession>A0A7D3Q569</accession>
<evidence type="ECO:0000256" key="1">
    <source>
        <dbReference type="ARBA" id="ARBA00004170"/>
    </source>
</evidence>
<dbReference type="Gene3D" id="3.40.50.300">
    <property type="entry name" value="P-loop containing nucleotide triphosphate hydrolases"/>
    <property type="match status" value="2"/>
</dbReference>
<dbReference type="InterPro" id="IPR011130">
    <property type="entry name" value="SecA_preprotein_X-link_dom"/>
</dbReference>
<evidence type="ECO:0000313" key="14">
    <source>
        <dbReference type="EMBL" id="QKE31144.1"/>
    </source>
</evidence>
<dbReference type="AlphaFoldDB" id="A0A7D3Q569"/>
<keyword evidence="6 10" id="KW-0653">Protein transport</keyword>